<comment type="caution">
    <text evidence="2">The sequence shown here is derived from an EMBL/GenBank/DDBJ whole genome shotgun (WGS) entry which is preliminary data.</text>
</comment>
<reference evidence="2 3" key="1">
    <citation type="journal article" date="2016" name="Front. Microbiol.">
        <title>Genomic Resource of Rice Seed Associated Bacteria.</title>
        <authorList>
            <person name="Midha S."/>
            <person name="Bansal K."/>
            <person name="Sharma S."/>
            <person name="Kumar N."/>
            <person name="Patil P.P."/>
            <person name="Chaudhry V."/>
            <person name="Patil P.B."/>
        </authorList>
    </citation>
    <scope>NUCLEOTIDE SEQUENCE [LARGE SCALE GENOMIC DNA]</scope>
    <source>
        <strain evidence="2 3">NS220</strain>
    </source>
</reference>
<dbReference type="PATRIC" id="fig|2033.6.peg.1791"/>
<feature type="region of interest" description="Disordered" evidence="1">
    <location>
        <begin position="1"/>
        <end position="20"/>
    </location>
</feature>
<proteinExistence type="predicted"/>
<sequence>MAQYPHAVPAGDFSGDTDESITLPAADLSAPVEVVLLLTCTGTDTYSITVEQAHPNTIGATCGTAGTSIAAVPLDDPSEPTTLQIDVPDGSDYWLTTYYTRKDG</sequence>
<accession>A0A147EZG5</accession>
<dbReference type="Proteomes" id="UP000075025">
    <property type="component" value="Unassembled WGS sequence"/>
</dbReference>
<dbReference type="AlphaFoldDB" id="A0A147EZG5"/>
<evidence type="ECO:0000256" key="1">
    <source>
        <dbReference type="SAM" id="MobiDB-lite"/>
    </source>
</evidence>
<organism evidence="2 3">
    <name type="scientific">Microbacterium testaceum</name>
    <name type="common">Aureobacterium testaceum</name>
    <name type="synonym">Brevibacterium testaceum</name>
    <dbReference type="NCBI Taxonomy" id="2033"/>
    <lineage>
        <taxon>Bacteria</taxon>
        <taxon>Bacillati</taxon>
        <taxon>Actinomycetota</taxon>
        <taxon>Actinomycetes</taxon>
        <taxon>Micrococcales</taxon>
        <taxon>Microbacteriaceae</taxon>
        <taxon>Microbacterium</taxon>
    </lineage>
</organism>
<evidence type="ECO:0000313" key="2">
    <source>
        <dbReference type="EMBL" id="KTR95847.1"/>
    </source>
</evidence>
<name>A0A147EZG5_MICTE</name>
<dbReference type="EMBL" id="LDRT01000023">
    <property type="protein sequence ID" value="KTR95847.1"/>
    <property type="molecule type" value="Genomic_DNA"/>
</dbReference>
<protein>
    <submittedName>
        <fullName evidence="2">Uncharacterized protein</fullName>
    </submittedName>
</protein>
<gene>
    <name evidence="2" type="ORF">NS220_04680</name>
</gene>
<evidence type="ECO:0000313" key="3">
    <source>
        <dbReference type="Proteomes" id="UP000075025"/>
    </source>
</evidence>